<dbReference type="RefSeq" id="XP_043013450.1">
    <property type="nucleotide sequence ID" value="XM_043148848.1"/>
</dbReference>
<feature type="region of interest" description="Disordered" evidence="1">
    <location>
        <begin position="44"/>
        <end position="65"/>
    </location>
</feature>
<feature type="region of interest" description="Disordered" evidence="1">
    <location>
        <begin position="1"/>
        <end position="29"/>
    </location>
</feature>
<feature type="compositionally biased region" description="Polar residues" evidence="1">
    <location>
        <begin position="16"/>
        <end position="27"/>
    </location>
</feature>
<dbReference type="KEGG" id="more:E1B28_004376"/>
<feature type="compositionally biased region" description="Acidic residues" evidence="1">
    <location>
        <begin position="170"/>
        <end position="181"/>
    </location>
</feature>
<dbReference type="EMBL" id="CM032182">
    <property type="protein sequence ID" value="KAG7096980.1"/>
    <property type="molecule type" value="Genomic_DNA"/>
</dbReference>
<comment type="caution">
    <text evidence="2">The sequence shown here is derived from an EMBL/GenBank/DDBJ whole genome shotgun (WGS) entry which is preliminary data.</text>
</comment>
<organism evidence="2 3">
    <name type="scientific">Marasmius oreades</name>
    <name type="common">fairy-ring Marasmius</name>
    <dbReference type="NCBI Taxonomy" id="181124"/>
    <lineage>
        <taxon>Eukaryota</taxon>
        <taxon>Fungi</taxon>
        <taxon>Dikarya</taxon>
        <taxon>Basidiomycota</taxon>
        <taxon>Agaricomycotina</taxon>
        <taxon>Agaricomycetes</taxon>
        <taxon>Agaricomycetidae</taxon>
        <taxon>Agaricales</taxon>
        <taxon>Marasmiineae</taxon>
        <taxon>Marasmiaceae</taxon>
        <taxon>Marasmius</taxon>
    </lineage>
</organism>
<proteinExistence type="predicted"/>
<protein>
    <submittedName>
        <fullName evidence="2">Uncharacterized protein</fullName>
    </submittedName>
</protein>
<dbReference type="Proteomes" id="UP001049176">
    <property type="component" value="Chromosome 2"/>
</dbReference>
<dbReference type="GeneID" id="66073452"/>
<dbReference type="AlphaFoldDB" id="A0A9P7UYJ5"/>
<evidence type="ECO:0000313" key="2">
    <source>
        <dbReference type="EMBL" id="KAG7096980.1"/>
    </source>
</evidence>
<keyword evidence="3" id="KW-1185">Reference proteome</keyword>
<gene>
    <name evidence="2" type="ORF">E1B28_004376</name>
</gene>
<evidence type="ECO:0000313" key="3">
    <source>
        <dbReference type="Proteomes" id="UP001049176"/>
    </source>
</evidence>
<evidence type="ECO:0000256" key="1">
    <source>
        <dbReference type="SAM" id="MobiDB-lite"/>
    </source>
</evidence>
<dbReference type="OrthoDB" id="4072855at2759"/>
<name>A0A9P7UYJ5_9AGAR</name>
<feature type="region of interest" description="Disordered" evidence="1">
    <location>
        <begin position="162"/>
        <end position="196"/>
    </location>
</feature>
<reference evidence="2" key="1">
    <citation type="journal article" date="2021" name="Genome Biol. Evol.">
        <title>The assembled and annotated genome of the fairy-ring fungus Marasmius oreades.</title>
        <authorList>
            <person name="Hiltunen M."/>
            <person name="Ament-Velasquez S.L."/>
            <person name="Johannesson H."/>
        </authorList>
    </citation>
    <scope>NUCLEOTIDE SEQUENCE</scope>
    <source>
        <strain evidence="2">03SP1</strain>
    </source>
</reference>
<accession>A0A9P7UYJ5</accession>
<sequence length="196" mass="21704">MNTPKRTLTEDLHASNIASNTPVSSATDPDLASQLRNVAMRARRNVSQGYATNKDPLQPGPSPRIKSVSATNTIFRSSNDIMHDVFLSNESRFLHASRKRARPEEDAADVDSTIFSRIDEAGTTMTLVNSLDLQAPSRLIKPLRKPGRTALQINSLPASMWSNNPAECTNDVEEEEEEDWSTFDTGSKQFEPMLLS</sequence>